<dbReference type="PANTHER" id="PTHR41700:SF1">
    <property type="entry name" value="N-ACETYLTRANSFERASE DOMAIN-CONTAINING PROTEIN"/>
    <property type="match status" value="1"/>
</dbReference>
<evidence type="ECO:0000259" key="2">
    <source>
        <dbReference type="Pfam" id="PF00583"/>
    </source>
</evidence>
<gene>
    <name evidence="3" type="ORF">GCM10017772_46880</name>
</gene>
<accession>A0A919G9I8</accession>
<dbReference type="AlphaFoldDB" id="A0A919G9I8"/>
<dbReference type="EMBL" id="BNAS01000010">
    <property type="protein sequence ID" value="GHH79906.1"/>
    <property type="molecule type" value="Genomic_DNA"/>
</dbReference>
<dbReference type="CDD" id="cd04301">
    <property type="entry name" value="NAT_SF"/>
    <property type="match status" value="1"/>
</dbReference>
<proteinExistence type="predicted"/>
<reference evidence="3" key="1">
    <citation type="journal article" date="2014" name="Int. J. Syst. Evol. Microbiol.">
        <title>Complete genome sequence of Corynebacterium casei LMG S-19264T (=DSM 44701T), isolated from a smear-ripened cheese.</title>
        <authorList>
            <consortium name="US DOE Joint Genome Institute (JGI-PGF)"/>
            <person name="Walter F."/>
            <person name="Albersmeier A."/>
            <person name="Kalinowski J."/>
            <person name="Ruckert C."/>
        </authorList>
    </citation>
    <scope>NUCLEOTIDE SEQUENCE</scope>
    <source>
        <strain evidence="3">CGMCC 4.7398</strain>
    </source>
</reference>
<dbReference type="Pfam" id="PF00583">
    <property type="entry name" value="Acetyltransf_1"/>
    <property type="match status" value="1"/>
</dbReference>
<dbReference type="InterPro" id="IPR016181">
    <property type="entry name" value="Acyl_CoA_acyltransferase"/>
</dbReference>
<protein>
    <recommendedName>
        <fullName evidence="2">N-acetyltransferase domain-containing protein</fullName>
    </recommendedName>
</protein>
<sequence length="291" mass="30685">MTAHGGAADAAAAQGAVVADAVRAADAAARAAGVQIREVDDMAGHAAIERLWTEIWGGSAMPAELLRALAKVHGYVAAAYEGDRMVGACAGFFHAPAERALHSHVAGVSTEAAGRGIGFALKAHQRAWVLERGLDAITWTYDPLVARNAYFNLVKLAARAVEYLPNFYGAMPDAINRGDESDRVLVRWDLRDPRVAAACWGRPAAEPAETGTRPQQAGQPGTGGRLVTVPVPADIETLRTTDPAAARRWRTTVREGLLPPLSDGGAVVGFGRGGYLVRTDTTSEPTNEETT</sequence>
<dbReference type="Proteomes" id="UP000627369">
    <property type="component" value="Unassembled WGS sequence"/>
</dbReference>
<reference evidence="3" key="2">
    <citation type="submission" date="2020-09" db="EMBL/GenBank/DDBJ databases">
        <authorList>
            <person name="Sun Q."/>
            <person name="Zhou Y."/>
        </authorList>
    </citation>
    <scope>NUCLEOTIDE SEQUENCE</scope>
    <source>
        <strain evidence="3">CGMCC 4.7398</strain>
    </source>
</reference>
<evidence type="ECO:0000313" key="3">
    <source>
        <dbReference type="EMBL" id="GHH79906.1"/>
    </source>
</evidence>
<name>A0A919G9I8_9MICO</name>
<dbReference type="PANTHER" id="PTHR41700">
    <property type="entry name" value="GCN5-RELATED N-ACETYLTRANSFERASE"/>
    <property type="match status" value="1"/>
</dbReference>
<comment type="caution">
    <text evidence="3">The sequence shown here is derived from an EMBL/GenBank/DDBJ whole genome shotgun (WGS) entry which is preliminary data.</text>
</comment>
<keyword evidence="4" id="KW-1185">Reference proteome</keyword>
<feature type="region of interest" description="Disordered" evidence="1">
    <location>
        <begin position="204"/>
        <end position="227"/>
    </location>
</feature>
<feature type="domain" description="N-acetyltransferase" evidence="2">
    <location>
        <begin position="52"/>
        <end position="140"/>
    </location>
</feature>
<dbReference type="InterPro" id="IPR000182">
    <property type="entry name" value="GNAT_dom"/>
</dbReference>
<organism evidence="3 4">
    <name type="scientific">Promicromonospora soli</name>
    <dbReference type="NCBI Taxonomy" id="2035533"/>
    <lineage>
        <taxon>Bacteria</taxon>
        <taxon>Bacillati</taxon>
        <taxon>Actinomycetota</taxon>
        <taxon>Actinomycetes</taxon>
        <taxon>Micrococcales</taxon>
        <taxon>Promicromonosporaceae</taxon>
        <taxon>Promicromonospora</taxon>
    </lineage>
</organism>
<dbReference type="SUPFAM" id="SSF55729">
    <property type="entry name" value="Acyl-CoA N-acyltransferases (Nat)"/>
    <property type="match status" value="1"/>
</dbReference>
<evidence type="ECO:0000256" key="1">
    <source>
        <dbReference type="SAM" id="MobiDB-lite"/>
    </source>
</evidence>
<dbReference type="RefSeq" id="WP_229872714.1">
    <property type="nucleotide sequence ID" value="NZ_BNAS01000010.1"/>
</dbReference>
<dbReference type="GO" id="GO:0016747">
    <property type="term" value="F:acyltransferase activity, transferring groups other than amino-acyl groups"/>
    <property type="evidence" value="ECO:0007669"/>
    <property type="project" value="InterPro"/>
</dbReference>
<dbReference type="InterPro" id="IPR038764">
    <property type="entry name" value="GNAT_N_AcTrfase_prd"/>
</dbReference>
<dbReference type="Gene3D" id="3.40.630.30">
    <property type="match status" value="1"/>
</dbReference>
<evidence type="ECO:0000313" key="4">
    <source>
        <dbReference type="Proteomes" id="UP000627369"/>
    </source>
</evidence>